<evidence type="ECO:0000256" key="3">
    <source>
        <dbReference type="ARBA" id="ARBA00022670"/>
    </source>
</evidence>
<dbReference type="PANTHER" id="PTHR30237">
    <property type="entry name" value="MURAMOYLTETRAPEPTIDE CARBOXYPEPTIDASE"/>
    <property type="match status" value="1"/>
</dbReference>
<dbReference type="SUPFAM" id="SSF141986">
    <property type="entry name" value="LD-carboxypeptidase A C-terminal domain-like"/>
    <property type="match status" value="1"/>
</dbReference>
<organism evidence="9 10">
    <name type="scientific">Virgibacillus salinus</name>
    <dbReference type="NCBI Taxonomy" id="553311"/>
    <lineage>
        <taxon>Bacteria</taxon>
        <taxon>Bacillati</taxon>
        <taxon>Bacillota</taxon>
        <taxon>Bacilli</taxon>
        <taxon>Bacillales</taxon>
        <taxon>Bacillaceae</taxon>
        <taxon>Virgibacillus</taxon>
    </lineage>
</organism>
<dbReference type="STRING" id="553311.SAMN05216231_0605"/>
<evidence type="ECO:0000259" key="8">
    <source>
        <dbReference type="Pfam" id="PF17676"/>
    </source>
</evidence>
<evidence type="ECO:0000259" key="7">
    <source>
        <dbReference type="Pfam" id="PF02016"/>
    </source>
</evidence>
<protein>
    <submittedName>
        <fullName evidence="9">Muramoyltetrapeptide carboxypeptidase</fullName>
    </submittedName>
</protein>
<name>A0A1H0YE04_9BACI</name>
<evidence type="ECO:0000313" key="9">
    <source>
        <dbReference type="EMBL" id="SDQ13519.1"/>
    </source>
</evidence>
<evidence type="ECO:0000256" key="6">
    <source>
        <dbReference type="PIRSR" id="PIRSR028757-1"/>
    </source>
</evidence>
<dbReference type="RefSeq" id="WP_092491470.1">
    <property type="nucleotide sequence ID" value="NZ_FNKD01000001.1"/>
</dbReference>
<feature type="domain" description="LD-carboxypeptidase N-terminal" evidence="7">
    <location>
        <begin position="13"/>
        <end position="129"/>
    </location>
</feature>
<dbReference type="InterPro" id="IPR040921">
    <property type="entry name" value="Peptidase_S66C"/>
</dbReference>
<dbReference type="Pfam" id="PF02016">
    <property type="entry name" value="Peptidase_S66"/>
    <property type="match status" value="1"/>
</dbReference>
<dbReference type="PANTHER" id="PTHR30237:SF2">
    <property type="entry name" value="MUREIN TETRAPEPTIDE CARBOXYPEPTIDASE"/>
    <property type="match status" value="1"/>
</dbReference>
<comment type="similarity">
    <text evidence="1">Belongs to the peptidase S66 family.</text>
</comment>
<dbReference type="GO" id="GO:0008236">
    <property type="term" value="F:serine-type peptidase activity"/>
    <property type="evidence" value="ECO:0007669"/>
    <property type="project" value="UniProtKB-KW"/>
</dbReference>
<evidence type="ECO:0000256" key="1">
    <source>
        <dbReference type="ARBA" id="ARBA00010233"/>
    </source>
</evidence>
<dbReference type="Gene3D" id="3.40.50.10740">
    <property type="entry name" value="Class I glutamine amidotransferase-like"/>
    <property type="match status" value="1"/>
</dbReference>
<keyword evidence="4" id="KW-0378">Hydrolase</keyword>
<dbReference type="InterPro" id="IPR003507">
    <property type="entry name" value="S66_fam"/>
</dbReference>
<feature type="domain" description="LD-carboxypeptidase C-terminal" evidence="8">
    <location>
        <begin position="176"/>
        <end position="292"/>
    </location>
</feature>
<evidence type="ECO:0000256" key="4">
    <source>
        <dbReference type="ARBA" id="ARBA00022801"/>
    </source>
</evidence>
<keyword evidence="10" id="KW-1185">Reference proteome</keyword>
<keyword evidence="3" id="KW-0645">Protease</keyword>
<dbReference type="AlphaFoldDB" id="A0A1H0YE04"/>
<dbReference type="GO" id="GO:0004180">
    <property type="term" value="F:carboxypeptidase activity"/>
    <property type="evidence" value="ECO:0007669"/>
    <property type="project" value="UniProtKB-KW"/>
</dbReference>
<proteinExistence type="inferred from homology"/>
<evidence type="ECO:0000256" key="5">
    <source>
        <dbReference type="ARBA" id="ARBA00022825"/>
    </source>
</evidence>
<evidence type="ECO:0000313" key="10">
    <source>
        <dbReference type="Proteomes" id="UP000199444"/>
    </source>
</evidence>
<feature type="active site" description="Charge relay system" evidence="6">
    <location>
        <position position="277"/>
    </location>
</feature>
<sequence>MILPERLYNGDTIGVIAPASPVDMKRLKRAIPFFEKMGLNIRLGKYIDEVHGYLAGTDEQRLADFHDMIADKSVKAIIFARGGYGTGRIAKDIDYELIKQNPKIIWGYSDITYLHTTIRQATDLVTFHGPMLASDIADADFDSLSASLFQQLFKPAKLFYTEDISSLQVLVPGEATGTLVGGNLSLLISTLGTAYEIDTTGKLLLLEDIGEEPYRVDAMLNQLKLAGKLTDAAGIIVGDFAEAEPKKEKPSLSLEQVFHDYFADLQCPVMLGFKIGHCLPHFSVPLGTSAELSTAEKSLTIDAGVK</sequence>
<accession>A0A1H0YE04</accession>
<dbReference type="PIRSF" id="PIRSF028757">
    <property type="entry name" value="LD-carboxypeptidase"/>
    <property type="match status" value="1"/>
</dbReference>
<dbReference type="CDD" id="cd07025">
    <property type="entry name" value="Peptidase_S66"/>
    <property type="match status" value="1"/>
</dbReference>
<keyword evidence="5" id="KW-0720">Serine protease</keyword>
<feature type="active site" description="Nucleophile" evidence="6">
    <location>
        <position position="109"/>
    </location>
</feature>
<dbReference type="Gene3D" id="3.50.30.60">
    <property type="entry name" value="LD-carboxypeptidase A C-terminal domain-like"/>
    <property type="match status" value="1"/>
</dbReference>
<keyword evidence="2 9" id="KW-0121">Carboxypeptidase</keyword>
<dbReference type="InterPro" id="IPR040449">
    <property type="entry name" value="Peptidase_S66_N"/>
</dbReference>
<dbReference type="InterPro" id="IPR029062">
    <property type="entry name" value="Class_I_gatase-like"/>
</dbReference>
<reference evidence="9 10" key="1">
    <citation type="submission" date="2016-10" db="EMBL/GenBank/DDBJ databases">
        <authorList>
            <person name="de Groot N.N."/>
        </authorList>
    </citation>
    <scope>NUCLEOTIDE SEQUENCE [LARGE SCALE GENOMIC DNA]</scope>
    <source>
        <strain evidence="9 10">CGMCC 1.10449</strain>
    </source>
</reference>
<dbReference type="Proteomes" id="UP000199444">
    <property type="component" value="Unassembled WGS sequence"/>
</dbReference>
<dbReference type="GO" id="GO:0006508">
    <property type="term" value="P:proteolysis"/>
    <property type="evidence" value="ECO:0007669"/>
    <property type="project" value="UniProtKB-KW"/>
</dbReference>
<gene>
    <name evidence="9" type="ORF">SAMN05216231_0605</name>
</gene>
<dbReference type="EMBL" id="FNKD01000001">
    <property type="protein sequence ID" value="SDQ13519.1"/>
    <property type="molecule type" value="Genomic_DNA"/>
</dbReference>
<dbReference type="InterPro" id="IPR027461">
    <property type="entry name" value="Carboxypeptidase_A_C_sf"/>
</dbReference>
<dbReference type="SUPFAM" id="SSF52317">
    <property type="entry name" value="Class I glutamine amidotransferase-like"/>
    <property type="match status" value="1"/>
</dbReference>
<dbReference type="Pfam" id="PF17676">
    <property type="entry name" value="Peptidase_S66C"/>
    <property type="match status" value="1"/>
</dbReference>
<feature type="active site" description="Charge relay system" evidence="6">
    <location>
        <position position="207"/>
    </location>
</feature>
<dbReference type="InterPro" id="IPR027478">
    <property type="entry name" value="LdcA_N"/>
</dbReference>
<evidence type="ECO:0000256" key="2">
    <source>
        <dbReference type="ARBA" id="ARBA00022645"/>
    </source>
</evidence>